<proteinExistence type="predicted"/>
<accession>A0A8J5ITM7</accession>
<gene>
    <name evidence="1" type="ORF">JG688_00003285</name>
</gene>
<protein>
    <submittedName>
        <fullName evidence="1">Uncharacterized protein</fullName>
    </submittedName>
</protein>
<name>A0A8J5ITM7_9STRA</name>
<evidence type="ECO:0000313" key="2">
    <source>
        <dbReference type="Proteomes" id="UP000709295"/>
    </source>
</evidence>
<organism evidence="1 2">
    <name type="scientific">Phytophthora aleatoria</name>
    <dbReference type="NCBI Taxonomy" id="2496075"/>
    <lineage>
        <taxon>Eukaryota</taxon>
        <taxon>Sar</taxon>
        <taxon>Stramenopiles</taxon>
        <taxon>Oomycota</taxon>
        <taxon>Peronosporomycetes</taxon>
        <taxon>Peronosporales</taxon>
        <taxon>Peronosporaceae</taxon>
        <taxon>Phytophthora</taxon>
    </lineage>
</organism>
<dbReference type="AlphaFoldDB" id="A0A8J5ITM7"/>
<evidence type="ECO:0000313" key="1">
    <source>
        <dbReference type="EMBL" id="KAG6973979.1"/>
    </source>
</evidence>
<feature type="non-terminal residue" evidence="1">
    <location>
        <position position="1"/>
    </location>
</feature>
<dbReference type="EMBL" id="JAENGY010000098">
    <property type="protein sequence ID" value="KAG6973979.1"/>
    <property type="molecule type" value="Genomic_DNA"/>
</dbReference>
<reference evidence="1" key="1">
    <citation type="submission" date="2021-01" db="EMBL/GenBank/DDBJ databases">
        <title>Phytophthora aleatoria, a newly-described species from Pinus radiata is distinct from Phytophthora cactorum isolates based on comparative genomics.</title>
        <authorList>
            <person name="Mcdougal R."/>
            <person name="Panda P."/>
            <person name="Williams N."/>
            <person name="Studholme D.J."/>
        </authorList>
    </citation>
    <scope>NUCLEOTIDE SEQUENCE</scope>
    <source>
        <strain evidence="1">NZFS 4037</strain>
    </source>
</reference>
<sequence>PYEPNRQDIDLLLLTATLWNLESRSELLPRPGTVVDIDGYSNLQPYRHTQCQLTTRLSQLNWERSDL</sequence>
<dbReference type="Proteomes" id="UP000709295">
    <property type="component" value="Unassembled WGS sequence"/>
</dbReference>
<keyword evidence="2" id="KW-1185">Reference proteome</keyword>
<comment type="caution">
    <text evidence="1">The sequence shown here is derived from an EMBL/GenBank/DDBJ whole genome shotgun (WGS) entry which is preliminary data.</text>
</comment>